<feature type="signal peptide" evidence="2">
    <location>
        <begin position="1"/>
        <end position="20"/>
    </location>
</feature>
<dbReference type="Pfam" id="PF24092">
    <property type="entry name" value="DUF7373_C"/>
    <property type="match status" value="1"/>
</dbReference>
<feature type="domain" description="DUF7373" evidence="3">
    <location>
        <begin position="113"/>
        <end position="305"/>
    </location>
</feature>
<feature type="domain" description="DUF7373" evidence="4">
    <location>
        <begin position="323"/>
        <end position="445"/>
    </location>
</feature>
<dbReference type="PROSITE" id="PS51257">
    <property type="entry name" value="PROKAR_LIPOPROTEIN"/>
    <property type="match status" value="1"/>
</dbReference>
<evidence type="ECO:0000256" key="1">
    <source>
        <dbReference type="SAM" id="MobiDB-lite"/>
    </source>
</evidence>
<dbReference type="EMBL" id="LT629710">
    <property type="protein sequence ID" value="SDO98887.1"/>
    <property type="molecule type" value="Genomic_DNA"/>
</dbReference>
<feature type="compositionally biased region" description="Low complexity" evidence="1">
    <location>
        <begin position="37"/>
        <end position="81"/>
    </location>
</feature>
<evidence type="ECO:0000313" key="6">
    <source>
        <dbReference type="Proteomes" id="UP000198741"/>
    </source>
</evidence>
<accession>A0A1H0P1E0</accession>
<dbReference type="STRING" id="1090615.SAMN04515671_2582"/>
<feature type="chain" id="PRO_5038828609" evidence="2">
    <location>
        <begin position="21"/>
        <end position="448"/>
    </location>
</feature>
<dbReference type="InterPro" id="IPR056463">
    <property type="entry name" value="DUF7373_C"/>
</dbReference>
<dbReference type="Proteomes" id="UP000198741">
    <property type="component" value="Chromosome I"/>
</dbReference>
<dbReference type="Pfam" id="PF24088">
    <property type="entry name" value="DUF7373"/>
    <property type="match status" value="1"/>
</dbReference>
<dbReference type="AlphaFoldDB" id="A0A1H0P1E0"/>
<evidence type="ECO:0000259" key="4">
    <source>
        <dbReference type="Pfam" id="PF24092"/>
    </source>
</evidence>
<evidence type="ECO:0000259" key="3">
    <source>
        <dbReference type="Pfam" id="PF24088"/>
    </source>
</evidence>
<name>A0A1H0P1E0_9ACTN</name>
<dbReference type="RefSeq" id="WP_090476406.1">
    <property type="nucleotide sequence ID" value="NZ_LT629710.1"/>
</dbReference>
<organism evidence="5 6">
    <name type="scientific">Nakamurella panacisegetis</name>
    <dbReference type="NCBI Taxonomy" id="1090615"/>
    <lineage>
        <taxon>Bacteria</taxon>
        <taxon>Bacillati</taxon>
        <taxon>Actinomycetota</taxon>
        <taxon>Actinomycetes</taxon>
        <taxon>Nakamurellales</taxon>
        <taxon>Nakamurellaceae</taxon>
        <taxon>Nakamurella</taxon>
    </lineage>
</organism>
<keyword evidence="2" id="KW-0732">Signal</keyword>
<reference evidence="5 6" key="1">
    <citation type="submission" date="2016-10" db="EMBL/GenBank/DDBJ databases">
        <authorList>
            <person name="de Groot N.N."/>
        </authorList>
    </citation>
    <scope>NUCLEOTIDE SEQUENCE [LARGE SCALE GENOMIC DNA]</scope>
    <source>
        <strain evidence="6">P4-7,KCTC 19426,CECT 7604</strain>
    </source>
</reference>
<feature type="compositionally biased region" description="Low complexity" evidence="1">
    <location>
        <begin position="89"/>
        <end position="108"/>
    </location>
</feature>
<evidence type="ECO:0000313" key="5">
    <source>
        <dbReference type="EMBL" id="SDO98887.1"/>
    </source>
</evidence>
<gene>
    <name evidence="5" type="ORF">SAMN04515671_2582</name>
</gene>
<keyword evidence="6" id="KW-1185">Reference proteome</keyword>
<feature type="region of interest" description="Disordered" evidence="1">
    <location>
        <begin position="37"/>
        <end position="111"/>
    </location>
</feature>
<dbReference type="InterPro" id="IPR055797">
    <property type="entry name" value="DUF7373"/>
</dbReference>
<evidence type="ECO:0000256" key="2">
    <source>
        <dbReference type="SAM" id="SignalP"/>
    </source>
</evidence>
<dbReference type="OrthoDB" id="4569937at2"/>
<protein>
    <submittedName>
        <fullName evidence="5">Uncharacterized protein</fullName>
    </submittedName>
</protein>
<sequence length="448" mass="45206">MRSPARFAVALGAVTAIVLAGCASTVAGRAQPAASAVAPSSEPQVPASSLPSATSATGSTAARTSMAPSTESTSASAPQTSGGPGPTGSGTTSGSSGASSTAYPTTPAQLIKTPRTATQAALLEGARIASYLVVPTFIDPTLTKGSISTMPLYGPKAMTILFGADVMPSVAQRAGMISGFSSSRSDADNNNLIVAAIEFPSAASAKAAAPLLAAAAANKGKDKGKANIPGFPAAVGWYGAFSSDYGYYQAFLAQGALVLYVWVTGPKLNTPTLQAARAARAFQVETAAMAKFVPTPPAKLMQLPIDPDGMEAHTLLNSADDASATDGVVTAAGQLHYDTDPVGTQQLFARAGVDLVSDGRTSVYRAKDAAGAVAVRDGFVAFVEKSTSGMTPYTLTADVPAVSCLQQALNSKYYCVGVAGRYAFEINADSVADLNAAAAAQYAMLQGF</sequence>
<proteinExistence type="predicted"/>